<protein>
    <submittedName>
        <fullName evidence="1">Uncharacterized protein</fullName>
    </submittedName>
</protein>
<sequence>MLYSERAWQKAKNSAPRSQHLFYNLIKKQGYRENCETCGISGSIVALQIGHQCRELGRCLSNTHLQCDRCNRIQGITNFISNQLKIISPLFQKNIKI</sequence>
<reference evidence="1" key="1">
    <citation type="submission" date="2018-05" db="EMBL/GenBank/DDBJ databases">
        <authorList>
            <person name="Lanie J.A."/>
            <person name="Ng W.-L."/>
            <person name="Kazmierczak K.M."/>
            <person name="Andrzejewski T.M."/>
            <person name="Davidsen T.M."/>
            <person name="Wayne K.J."/>
            <person name="Tettelin H."/>
            <person name="Glass J.I."/>
            <person name="Rusch D."/>
            <person name="Podicherti R."/>
            <person name="Tsui H.-C.T."/>
            <person name="Winkler M.E."/>
        </authorList>
    </citation>
    <scope>NUCLEOTIDE SEQUENCE</scope>
</reference>
<accession>A0A382HEG3</accession>
<dbReference type="AlphaFoldDB" id="A0A382HEG3"/>
<feature type="non-terminal residue" evidence="1">
    <location>
        <position position="97"/>
    </location>
</feature>
<gene>
    <name evidence="1" type="ORF">METZ01_LOCUS238562</name>
</gene>
<name>A0A382HEG3_9ZZZZ</name>
<dbReference type="EMBL" id="UINC01060808">
    <property type="protein sequence ID" value="SVB85708.1"/>
    <property type="molecule type" value="Genomic_DNA"/>
</dbReference>
<proteinExistence type="predicted"/>
<organism evidence="1">
    <name type="scientific">marine metagenome</name>
    <dbReference type="NCBI Taxonomy" id="408172"/>
    <lineage>
        <taxon>unclassified sequences</taxon>
        <taxon>metagenomes</taxon>
        <taxon>ecological metagenomes</taxon>
    </lineage>
</organism>
<evidence type="ECO:0000313" key="1">
    <source>
        <dbReference type="EMBL" id="SVB85708.1"/>
    </source>
</evidence>